<dbReference type="SUPFAM" id="SSF160904">
    <property type="entry name" value="Jann2411-like"/>
    <property type="match status" value="1"/>
</dbReference>
<organism evidence="2">
    <name type="scientific">uncultured Rubrobacteraceae bacterium</name>
    <dbReference type="NCBI Taxonomy" id="349277"/>
    <lineage>
        <taxon>Bacteria</taxon>
        <taxon>Bacillati</taxon>
        <taxon>Actinomycetota</taxon>
        <taxon>Rubrobacteria</taxon>
        <taxon>Rubrobacterales</taxon>
        <taxon>Rubrobacteraceae</taxon>
        <taxon>environmental samples</taxon>
    </lineage>
</organism>
<dbReference type="InterPro" id="IPR010852">
    <property type="entry name" value="ABATE"/>
</dbReference>
<sequence length="192" mass="20815">MEKPAVDEFPVVGEPLALDLINTRVRTAEGETDLLATPAALRAWLAIQAERLPQPDAPIAAAELASVHAIREDIAMAIRHAQQAQHPPAQALRALTDAQRAAPAYRELAWDGAVVASATRRDGDYGARLVAELAEAAADLLTGPTIATVRQCDGPGCALLFLPAHPRRRWCSPRLCGNRVRVARYYQRHKVP</sequence>
<dbReference type="PANTHER" id="PTHR35525:SF3">
    <property type="entry name" value="BLL6575 PROTEIN"/>
    <property type="match status" value="1"/>
</dbReference>
<name>A0A6J4QYP4_9ACTN</name>
<dbReference type="InterPro" id="IPR021005">
    <property type="entry name" value="Znf_CGNR"/>
</dbReference>
<dbReference type="PANTHER" id="PTHR35525">
    <property type="entry name" value="BLL6575 PROTEIN"/>
    <property type="match status" value="1"/>
</dbReference>
<dbReference type="AlphaFoldDB" id="A0A6J4QYP4"/>
<dbReference type="EMBL" id="CADCUW010000633">
    <property type="protein sequence ID" value="CAA9453516.1"/>
    <property type="molecule type" value="Genomic_DNA"/>
</dbReference>
<gene>
    <name evidence="2" type="ORF">AVDCRST_MAG01-01-4873</name>
</gene>
<evidence type="ECO:0000313" key="2">
    <source>
        <dbReference type="EMBL" id="CAA9453516.1"/>
    </source>
</evidence>
<dbReference type="InterPro" id="IPR023286">
    <property type="entry name" value="ABATE_dom_sf"/>
</dbReference>
<protein>
    <recommendedName>
        <fullName evidence="1">Zinc finger CGNR domain-containing protein</fullName>
    </recommendedName>
</protein>
<accession>A0A6J4QYP4</accession>
<proteinExistence type="predicted"/>
<evidence type="ECO:0000259" key="1">
    <source>
        <dbReference type="Pfam" id="PF11706"/>
    </source>
</evidence>
<reference evidence="2" key="1">
    <citation type="submission" date="2020-02" db="EMBL/GenBank/DDBJ databases">
        <authorList>
            <person name="Meier V. D."/>
        </authorList>
    </citation>
    <scope>NUCLEOTIDE SEQUENCE</scope>
    <source>
        <strain evidence="2">AVDCRST_MAG01</strain>
    </source>
</reference>
<feature type="domain" description="Zinc finger CGNR" evidence="1">
    <location>
        <begin position="149"/>
        <end position="189"/>
    </location>
</feature>
<dbReference type="Pfam" id="PF11706">
    <property type="entry name" value="zf-CGNR"/>
    <property type="match status" value="1"/>
</dbReference>
<dbReference type="Pfam" id="PF07336">
    <property type="entry name" value="ABATE"/>
    <property type="match status" value="1"/>
</dbReference>
<dbReference type="Gene3D" id="1.10.3300.10">
    <property type="entry name" value="Jann2411-like domain"/>
    <property type="match status" value="1"/>
</dbReference>